<dbReference type="AlphaFoldDB" id="A0A2H0B279"/>
<evidence type="ECO:0000259" key="12">
    <source>
        <dbReference type="Pfam" id="PF08264"/>
    </source>
</evidence>
<evidence type="ECO:0000256" key="6">
    <source>
        <dbReference type="ARBA" id="ARBA00022840"/>
    </source>
</evidence>
<protein>
    <recommendedName>
        <fullName evidence="3">Methionine--tRNA ligase</fullName>
        <ecNumber evidence="2">6.1.1.10</ecNumber>
    </recommendedName>
    <alternativeName>
        <fullName evidence="9">Methionyl-tRNA synthetase</fullName>
    </alternativeName>
</protein>
<comment type="similarity">
    <text evidence="10">Belongs to the class-I aminoacyl-tRNA synthetase family.</text>
</comment>
<name>A0A2H0B279_9BACT</name>
<reference evidence="14 15" key="1">
    <citation type="submission" date="2017-09" db="EMBL/GenBank/DDBJ databases">
        <title>Depth-based differentiation of microbial function through sediment-hosted aquifers and enrichment of novel symbionts in the deep terrestrial subsurface.</title>
        <authorList>
            <person name="Probst A.J."/>
            <person name="Ladd B."/>
            <person name="Jarett J.K."/>
            <person name="Geller-Mcgrath D.E."/>
            <person name="Sieber C.M."/>
            <person name="Emerson J.B."/>
            <person name="Anantharaman K."/>
            <person name="Thomas B.C."/>
            <person name="Malmstrom R."/>
            <person name="Stieglmeier M."/>
            <person name="Klingl A."/>
            <person name="Woyke T."/>
            <person name="Ryan C.M."/>
            <person name="Banfield J.F."/>
        </authorList>
    </citation>
    <scope>NUCLEOTIDE SEQUENCE [LARGE SCALE GENOMIC DNA]</scope>
    <source>
        <strain evidence="14">CG23_combo_of_CG06-09_8_20_14_all_47_9</strain>
    </source>
</reference>
<dbReference type="CDD" id="cd07957">
    <property type="entry name" value="Anticodon_Ia_Met"/>
    <property type="match status" value="1"/>
</dbReference>
<evidence type="ECO:0000256" key="4">
    <source>
        <dbReference type="ARBA" id="ARBA00022598"/>
    </source>
</evidence>
<evidence type="ECO:0000256" key="5">
    <source>
        <dbReference type="ARBA" id="ARBA00022741"/>
    </source>
</evidence>
<feature type="domain" description="Methionyl/Valyl/Leucyl/Isoleucyl-tRNA synthetase anticodon-binding" evidence="12">
    <location>
        <begin position="393"/>
        <end position="480"/>
    </location>
</feature>
<evidence type="ECO:0000259" key="11">
    <source>
        <dbReference type="Pfam" id="PF00133"/>
    </source>
</evidence>
<feature type="domain" description="Methionyl/Leucyl tRNA synthetase" evidence="13">
    <location>
        <begin position="138"/>
        <end position="359"/>
    </location>
</feature>
<dbReference type="Pfam" id="PF09334">
    <property type="entry name" value="tRNA-synt_1g"/>
    <property type="match status" value="1"/>
</dbReference>
<dbReference type="Gene3D" id="3.40.50.620">
    <property type="entry name" value="HUPs"/>
    <property type="match status" value="1"/>
</dbReference>
<dbReference type="InterPro" id="IPR009080">
    <property type="entry name" value="tRNAsynth_Ia_anticodon-bd"/>
</dbReference>
<dbReference type="SUPFAM" id="SSF47323">
    <property type="entry name" value="Anticodon-binding domain of a subclass of class I aminoacyl-tRNA synthetases"/>
    <property type="match status" value="1"/>
</dbReference>
<dbReference type="GO" id="GO:0004825">
    <property type="term" value="F:methionine-tRNA ligase activity"/>
    <property type="evidence" value="ECO:0007669"/>
    <property type="project" value="UniProtKB-EC"/>
</dbReference>
<keyword evidence="7 10" id="KW-0648">Protein biosynthesis</keyword>
<evidence type="ECO:0000256" key="7">
    <source>
        <dbReference type="ARBA" id="ARBA00022917"/>
    </source>
</evidence>
<evidence type="ECO:0000256" key="2">
    <source>
        <dbReference type="ARBA" id="ARBA00012838"/>
    </source>
</evidence>
<organism evidence="14 15">
    <name type="scientific">Candidatus Beckwithbacteria bacterium CG23_combo_of_CG06-09_8_20_14_all_47_9</name>
    <dbReference type="NCBI Taxonomy" id="1974498"/>
    <lineage>
        <taxon>Bacteria</taxon>
        <taxon>Candidatus Beckwithiibacteriota</taxon>
    </lineage>
</organism>
<dbReference type="EMBL" id="PCSQ01000141">
    <property type="protein sequence ID" value="PIP51754.1"/>
    <property type="molecule type" value="Genomic_DNA"/>
</dbReference>
<evidence type="ECO:0000256" key="1">
    <source>
        <dbReference type="ARBA" id="ARBA00003314"/>
    </source>
</evidence>
<dbReference type="InterPro" id="IPR023457">
    <property type="entry name" value="Met-tRNA_synth_2"/>
</dbReference>
<feature type="domain" description="Aminoacyl-tRNA synthetase class Ia" evidence="11">
    <location>
        <begin position="3"/>
        <end position="80"/>
    </location>
</feature>
<dbReference type="PANTHER" id="PTHR43326:SF1">
    <property type="entry name" value="METHIONINE--TRNA LIGASE, MITOCHONDRIAL"/>
    <property type="match status" value="1"/>
</dbReference>
<gene>
    <name evidence="14" type="ORF">COX09_05390</name>
</gene>
<keyword evidence="4 10" id="KW-0436">Ligase</keyword>
<dbReference type="Proteomes" id="UP000231081">
    <property type="component" value="Unassembled WGS sequence"/>
</dbReference>
<dbReference type="Pfam" id="PF08264">
    <property type="entry name" value="Anticodon_1"/>
    <property type="match status" value="1"/>
</dbReference>
<dbReference type="EC" id="6.1.1.10" evidence="2"/>
<dbReference type="GO" id="GO:0006431">
    <property type="term" value="P:methionyl-tRNA aminoacylation"/>
    <property type="evidence" value="ECO:0007669"/>
    <property type="project" value="InterPro"/>
</dbReference>
<comment type="function">
    <text evidence="1">Is required not only for elongation of protein synthesis but also for the initiation of all mRNA translation through initiator tRNA(fMet) aminoacylation.</text>
</comment>
<dbReference type="Gene3D" id="2.170.220.10">
    <property type="match status" value="1"/>
</dbReference>
<evidence type="ECO:0000313" key="15">
    <source>
        <dbReference type="Proteomes" id="UP000231081"/>
    </source>
</evidence>
<accession>A0A2H0B279</accession>
<evidence type="ECO:0000313" key="14">
    <source>
        <dbReference type="EMBL" id="PIP51754.1"/>
    </source>
</evidence>
<evidence type="ECO:0000256" key="3">
    <source>
        <dbReference type="ARBA" id="ARBA00018753"/>
    </source>
</evidence>
<dbReference type="InterPro" id="IPR041872">
    <property type="entry name" value="Anticodon_Met"/>
</dbReference>
<dbReference type="PANTHER" id="PTHR43326">
    <property type="entry name" value="METHIONYL-TRNA SYNTHETASE"/>
    <property type="match status" value="1"/>
</dbReference>
<dbReference type="InterPro" id="IPR002300">
    <property type="entry name" value="aa-tRNA-synth_Ia"/>
</dbReference>
<proteinExistence type="inferred from homology"/>
<comment type="caution">
    <text evidence="14">The sequence shown here is derived from an EMBL/GenBank/DDBJ whole genome shotgun (WGS) entry which is preliminary data.</text>
</comment>
<dbReference type="NCBIfam" id="TIGR00398">
    <property type="entry name" value="metG"/>
    <property type="match status" value="1"/>
</dbReference>
<sequence>MAKKFYITTTAPYVNADPHIGFALEIIQADAVARYHRLLGEEVIFGCGTDEHGLKIYRKALEEKLSPQKYCDQSVTAWNKLKQVLNLSYTHFIRTTERRHLEAAQALWQRCQDNGDIYKKTYKSKYCVGCELEKTDSELEQGRCPIHPNLEIELINEENYFFRFSKYQKPLLDFYAQNPDFVVPRYRFNEIIEFVKNGLEDFSVSRLKSKMPWGVDIPGDPNHVMYVWFDALVFYISTLGWPKIADFAGFWPGIQVAGKDNLRQQSAIWQAMLMSAGLPNSQQILIHGFIQSGGQKMSKSLGNVIDPIFLSQKYGADALRYYLLAKIHPFNDSDFTIQLFEEAYNSDLANGLGNLTSRIITMCQKFTGGVVPPKIELKNHPLRKLEIAVWKMLEQKMPTFEFHLVLESIWNFIHALDKYIDETKPWVLAKQGKQKQIDEIIFVLLDCLKDLAWLIAAFLPEAAQKITTALNLKDLLAKDPIYKDNWASLKPGTKIKPIKSLFPRI</sequence>
<evidence type="ECO:0000256" key="9">
    <source>
        <dbReference type="ARBA" id="ARBA00030904"/>
    </source>
</evidence>
<dbReference type="InterPro" id="IPR014729">
    <property type="entry name" value="Rossmann-like_a/b/a_fold"/>
</dbReference>
<dbReference type="InterPro" id="IPR033911">
    <property type="entry name" value="MetRS_core"/>
</dbReference>
<evidence type="ECO:0000256" key="10">
    <source>
        <dbReference type="RuleBase" id="RU363039"/>
    </source>
</evidence>
<evidence type="ECO:0000256" key="8">
    <source>
        <dbReference type="ARBA" id="ARBA00023146"/>
    </source>
</evidence>
<dbReference type="SUPFAM" id="SSF52374">
    <property type="entry name" value="Nucleotidylyl transferase"/>
    <property type="match status" value="1"/>
</dbReference>
<dbReference type="InterPro" id="IPR015413">
    <property type="entry name" value="Methionyl/Leucyl_tRNA_Synth"/>
</dbReference>
<keyword evidence="5 10" id="KW-0547">Nucleotide-binding</keyword>
<keyword evidence="8 10" id="KW-0030">Aminoacyl-tRNA synthetase</keyword>
<dbReference type="PRINTS" id="PR01041">
    <property type="entry name" value="TRNASYNTHMET"/>
</dbReference>
<dbReference type="InterPro" id="IPR014758">
    <property type="entry name" value="Met-tRNA_synth"/>
</dbReference>
<dbReference type="FunFam" id="2.170.220.10:FF:000003">
    <property type="entry name" value="Methionine--tRNA ligase"/>
    <property type="match status" value="1"/>
</dbReference>
<dbReference type="GO" id="GO:0005524">
    <property type="term" value="F:ATP binding"/>
    <property type="evidence" value="ECO:0007669"/>
    <property type="project" value="UniProtKB-KW"/>
</dbReference>
<evidence type="ECO:0000259" key="13">
    <source>
        <dbReference type="Pfam" id="PF09334"/>
    </source>
</evidence>
<dbReference type="Gene3D" id="1.10.730.10">
    <property type="entry name" value="Isoleucyl-tRNA Synthetase, Domain 1"/>
    <property type="match status" value="1"/>
</dbReference>
<dbReference type="CDD" id="cd00814">
    <property type="entry name" value="MetRS_core"/>
    <property type="match status" value="1"/>
</dbReference>
<dbReference type="Pfam" id="PF00133">
    <property type="entry name" value="tRNA-synt_1"/>
    <property type="match status" value="1"/>
</dbReference>
<dbReference type="InterPro" id="IPR013155">
    <property type="entry name" value="M/V/L/I-tRNA-synth_anticd-bd"/>
</dbReference>
<keyword evidence="6 10" id="KW-0067">ATP-binding</keyword>